<accession>A0A1M6ZI70</accession>
<dbReference type="AlphaFoldDB" id="A0A1M6ZI70"/>
<dbReference type="EMBL" id="FRCB01000001">
    <property type="protein sequence ID" value="SHL30221.1"/>
    <property type="molecule type" value="Genomic_DNA"/>
</dbReference>
<dbReference type="Proteomes" id="UP000322545">
    <property type="component" value="Unassembled WGS sequence"/>
</dbReference>
<gene>
    <name evidence="1" type="ORF">SAMN05443432_10170</name>
</gene>
<keyword evidence="2" id="KW-1185">Reference proteome</keyword>
<proteinExistence type="predicted"/>
<sequence length="264" mass="29066">MMRVAIIGNSHVGAYLQAQAAIEAAFPTVELSFFALPRHSFSSCSLDDDGVLSAQERPAGGLPDRIDLSKMDHILMVGQGFGREGLDSLVQDFDVLGLAPQGHARSVSLPLVSEYTNFRVERYCRKLARFLHEDPRCVVAPRPFPTLDMPRWAREQGGWLDHPDAERLTAIWLDAVIWHMSRLKYGLMPQPASLVAAPGRSPAAYARAAALPEGQTPTAADFTHMNADYGFEHFSAYAQHWLGLAPQSRNTSPSKEHHNGLGPQ</sequence>
<evidence type="ECO:0000313" key="1">
    <source>
        <dbReference type="EMBL" id="SHL30221.1"/>
    </source>
</evidence>
<organism evidence="1 2">
    <name type="scientific">Roseovarius litoreus</name>
    <dbReference type="NCBI Taxonomy" id="1155722"/>
    <lineage>
        <taxon>Bacteria</taxon>
        <taxon>Pseudomonadati</taxon>
        <taxon>Pseudomonadota</taxon>
        <taxon>Alphaproteobacteria</taxon>
        <taxon>Rhodobacterales</taxon>
        <taxon>Roseobacteraceae</taxon>
        <taxon>Roseovarius</taxon>
    </lineage>
</organism>
<reference evidence="1 2" key="1">
    <citation type="submission" date="2016-11" db="EMBL/GenBank/DDBJ databases">
        <authorList>
            <person name="Varghese N."/>
            <person name="Submissions S."/>
        </authorList>
    </citation>
    <scope>NUCLEOTIDE SEQUENCE [LARGE SCALE GENOMIC DNA]</scope>
    <source>
        <strain evidence="1 2">DSM 28249</strain>
    </source>
</reference>
<protein>
    <submittedName>
        <fullName evidence="1">Uncharacterized protein</fullName>
    </submittedName>
</protein>
<name>A0A1M6ZI70_9RHOB</name>
<evidence type="ECO:0000313" key="2">
    <source>
        <dbReference type="Proteomes" id="UP000322545"/>
    </source>
</evidence>